<keyword evidence="2" id="KW-1185">Reference proteome</keyword>
<sequence length="110" mass="12676">MTQSSLDNFRRIEKRFENRKIGEDFITDRHIHKSSMCLDIIVIDTNFNDFREIGARCAIVYSAILSSRLRKRNVYVFELMNNINPKSSSSCTDNLLSSSLAQTLKSLLLV</sequence>
<proteinExistence type="predicted"/>
<protein>
    <submittedName>
        <fullName evidence="1">Uncharacterized protein</fullName>
    </submittedName>
</protein>
<dbReference type="Proteomes" id="UP001151760">
    <property type="component" value="Unassembled WGS sequence"/>
</dbReference>
<name>A0ABQ5D878_9ASTR</name>
<organism evidence="1 2">
    <name type="scientific">Tanacetum coccineum</name>
    <dbReference type="NCBI Taxonomy" id="301880"/>
    <lineage>
        <taxon>Eukaryota</taxon>
        <taxon>Viridiplantae</taxon>
        <taxon>Streptophyta</taxon>
        <taxon>Embryophyta</taxon>
        <taxon>Tracheophyta</taxon>
        <taxon>Spermatophyta</taxon>
        <taxon>Magnoliopsida</taxon>
        <taxon>eudicotyledons</taxon>
        <taxon>Gunneridae</taxon>
        <taxon>Pentapetalae</taxon>
        <taxon>asterids</taxon>
        <taxon>campanulids</taxon>
        <taxon>Asterales</taxon>
        <taxon>Asteraceae</taxon>
        <taxon>Asteroideae</taxon>
        <taxon>Anthemideae</taxon>
        <taxon>Anthemidinae</taxon>
        <taxon>Tanacetum</taxon>
    </lineage>
</organism>
<dbReference type="EMBL" id="BQNB010014975">
    <property type="protein sequence ID" value="GJT34562.1"/>
    <property type="molecule type" value="Genomic_DNA"/>
</dbReference>
<comment type="caution">
    <text evidence="1">The sequence shown here is derived from an EMBL/GenBank/DDBJ whole genome shotgun (WGS) entry which is preliminary data.</text>
</comment>
<reference evidence="1" key="2">
    <citation type="submission" date="2022-01" db="EMBL/GenBank/DDBJ databases">
        <authorList>
            <person name="Yamashiro T."/>
            <person name="Shiraishi A."/>
            <person name="Satake H."/>
            <person name="Nakayama K."/>
        </authorList>
    </citation>
    <scope>NUCLEOTIDE SEQUENCE</scope>
</reference>
<accession>A0ABQ5D878</accession>
<gene>
    <name evidence="1" type="ORF">Tco_0924981</name>
</gene>
<reference evidence="1" key="1">
    <citation type="journal article" date="2022" name="Int. J. Mol. Sci.">
        <title>Draft Genome of Tanacetum Coccineum: Genomic Comparison of Closely Related Tanacetum-Family Plants.</title>
        <authorList>
            <person name="Yamashiro T."/>
            <person name="Shiraishi A."/>
            <person name="Nakayama K."/>
            <person name="Satake H."/>
        </authorList>
    </citation>
    <scope>NUCLEOTIDE SEQUENCE</scope>
</reference>
<evidence type="ECO:0000313" key="1">
    <source>
        <dbReference type="EMBL" id="GJT34562.1"/>
    </source>
</evidence>
<evidence type="ECO:0000313" key="2">
    <source>
        <dbReference type="Proteomes" id="UP001151760"/>
    </source>
</evidence>